<feature type="compositionally biased region" description="Basic residues" evidence="1">
    <location>
        <begin position="1"/>
        <end position="14"/>
    </location>
</feature>
<dbReference type="EMBL" id="KE148151">
    <property type="protein sequence ID" value="EPE07216.1"/>
    <property type="molecule type" value="Genomic_DNA"/>
</dbReference>
<accession>S3C5V5</accession>
<evidence type="ECO:0000313" key="3">
    <source>
        <dbReference type="Proteomes" id="UP000016923"/>
    </source>
</evidence>
<sequence length="843" mass="95339">MTKRKTVGIVHRHSSTPEPPTEAPAHDPLVNETAQDGINPYNNITTDLGQEPPKTVTEAPIKPENQVDENVQPESQHKIQAVRPERPDPLVDVEPDTQLVHKASPTAHTTPIVFSDVFIFPYQYNPVLVYPSSLSYPTQIQHDDPSQPVRSEYIAEAYTEHHQRPRQSGFSIYQVRSGQLTKNMDSLRKTTDSFPQDPMSAFPAIFPVTGCLPASPVLPFGVPDHVVYKYTARPYQLARCVRHSLTTCPMCAITPSHSFLGPGESVARGQVFRPNGILRPPRDYTEADEYTFPVGFGNCPKGSGESSLSEIQHPDEADPRRSLLFDPRLDPEVLGRIPSQEDLVRNAIDADTSGRMPDTFCCKDCGGLTWLKTKRTYYMRTGTEEQKEWKDNKEKEGEDKDGKEKKRKNKRGKRSKKAKAKAKEDTDNDPVHDAENHSNDHQYELALGTLHPSHHASFNESWSCSPSWSDDDTVGIFPEESGTTRSLFVQVAVQLQSQSVSTLAAFFGAHSQFNHCTSFDLATATDSEGRLLRELPFERFNRNAPHLAAVALALRQIWAGVIPSHRTAIDSVTRWNSDHSRRKAYRFRAIVVTTSAYVVDLFCNHFKAKWQRHLKQFEPEAEEAIETAEEENGDKGEREGKEKEGKEEGKELEKVQEKKSKKKAKRARDKAKKAKKEKRAKQEKKAKQKADQQSVELRLAVHGHDQYVEDCDDNGDHDIHDEYYDSRTPSSGASSQQCQYEHEHGHQHQHQHHDETWRVLAGLAESMRDTMDFERPGIGRYVYVDVRDMKRLLPNGVLVHLVSRYMDLLRWHGVHVAFCHAQDGNGTEGAQELASQASCRESI</sequence>
<feature type="region of interest" description="Disordered" evidence="1">
    <location>
        <begin position="1"/>
        <end position="58"/>
    </location>
</feature>
<keyword evidence="3" id="KW-1185">Reference proteome</keyword>
<reference evidence="2 3" key="1">
    <citation type="journal article" date="2013" name="BMC Genomics">
        <title>The genome and transcriptome of the pine saprophyte Ophiostoma piceae, and a comparison with the bark beetle-associated pine pathogen Grosmannia clavigera.</title>
        <authorList>
            <person name="Haridas S."/>
            <person name="Wang Y."/>
            <person name="Lim L."/>
            <person name="Massoumi Alamouti S."/>
            <person name="Jackman S."/>
            <person name="Docking R."/>
            <person name="Robertson G."/>
            <person name="Birol I."/>
            <person name="Bohlmann J."/>
            <person name="Breuil C."/>
        </authorList>
    </citation>
    <scope>NUCLEOTIDE SEQUENCE [LARGE SCALE GENOMIC DNA]</scope>
    <source>
        <strain evidence="2 3">UAMH 11346</strain>
    </source>
</reference>
<feature type="compositionally biased region" description="Basic and acidic residues" evidence="1">
    <location>
        <begin position="633"/>
        <end position="658"/>
    </location>
</feature>
<organism evidence="2 3">
    <name type="scientific">Ophiostoma piceae (strain UAMH 11346)</name>
    <name type="common">Sap stain fungus</name>
    <dbReference type="NCBI Taxonomy" id="1262450"/>
    <lineage>
        <taxon>Eukaryota</taxon>
        <taxon>Fungi</taxon>
        <taxon>Dikarya</taxon>
        <taxon>Ascomycota</taxon>
        <taxon>Pezizomycotina</taxon>
        <taxon>Sordariomycetes</taxon>
        <taxon>Sordariomycetidae</taxon>
        <taxon>Ophiostomatales</taxon>
        <taxon>Ophiostomataceae</taxon>
        <taxon>Ophiostoma</taxon>
    </lineage>
</organism>
<dbReference type="OrthoDB" id="10376438at2759"/>
<dbReference type="Proteomes" id="UP000016923">
    <property type="component" value="Unassembled WGS sequence"/>
</dbReference>
<dbReference type="STRING" id="1262450.S3C5V5"/>
<feature type="compositionally biased region" description="Basic and acidic residues" evidence="1">
    <location>
        <begin position="740"/>
        <end position="754"/>
    </location>
</feature>
<feature type="region of interest" description="Disordered" evidence="1">
    <location>
        <begin position="624"/>
        <end position="694"/>
    </location>
</feature>
<feature type="compositionally biased region" description="Basic and acidic residues" evidence="1">
    <location>
        <begin position="312"/>
        <end position="324"/>
    </location>
</feature>
<dbReference type="VEuPathDB" id="FungiDB:F503_07867"/>
<dbReference type="HOGENOM" id="CLU_337732_0_0_1"/>
<feature type="compositionally biased region" description="Basic residues" evidence="1">
    <location>
        <begin position="405"/>
        <end position="420"/>
    </location>
</feature>
<name>S3C5V5_OPHP1</name>
<feature type="region of interest" description="Disordered" evidence="1">
    <location>
        <begin position="706"/>
        <end position="754"/>
    </location>
</feature>
<dbReference type="eggNOG" id="ENOG502RUG5">
    <property type="taxonomic scope" value="Eukaryota"/>
</dbReference>
<feature type="region of interest" description="Disordered" evidence="1">
    <location>
        <begin position="303"/>
        <end position="324"/>
    </location>
</feature>
<feature type="region of interest" description="Disordered" evidence="1">
    <location>
        <begin position="384"/>
        <end position="436"/>
    </location>
</feature>
<feature type="compositionally biased region" description="Basic and acidic residues" evidence="1">
    <location>
        <begin position="714"/>
        <end position="725"/>
    </location>
</feature>
<feature type="compositionally biased region" description="Basic and acidic residues" evidence="1">
    <location>
        <begin position="421"/>
        <end position="436"/>
    </location>
</feature>
<evidence type="ECO:0000256" key="1">
    <source>
        <dbReference type="SAM" id="MobiDB-lite"/>
    </source>
</evidence>
<feature type="compositionally biased region" description="Basic and acidic residues" evidence="1">
    <location>
        <begin position="384"/>
        <end position="404"/>
    </location>
</feature>
<gene>
    <name evidence="2" type="ORF">F503_07867</name>
</gene>
<feature type="compositionally biased region" description="Basic residues" evidence="1">
    <location>
        <begin position="659"/>
        <end position="682"/>
    </location>
</feature>
<feature type="compositionally biased region" description="Polar residues" evidence="1">
    <location>
        <begin position="32"/>
        <end position="48"/>
    </location>
</feature>
<evidence type="ECO:0000313" key="2">
    <source>
        <dbReference type="EMBL" id="EPE07216.1"/>
    </source>
</evidence>
<dbReference type="AlphaFoldDB" id="S3C5V5"/>
<protein>
    <submittedName>
        <fullName evidence="2">Uncharacterized protein</fullName>
    </submittedName>
</protein>
<proteinExistence type="predicted"/>